<sequence length="581" mass="63595">MQGSRVKKLSEMGFREQTALSRPAFRARDSSPDSVIYALESSFSLFSSASASVERCSFASEAHDRDSLISEISLHLAGHDEDPEQNKPALSNKHSRLYTNGEKEKVHKDESNVDLDDENRTVDSARNSFSLALKECQDHRSRSKAQSSKLDEKKPASLDLNNANTASSPRLTAVKKNVVVTTHKTATFPSPGTPSYRHNSFSMPKGWSSERVPLQNNGGRKHTNNPALLTLNSGRTLPSKWEDAERWIFSPLSGDGVVKTSAQRPQQRPKSKSGPLGPPGTAYYSMYSPAAPAYEGGTFRNFITESPFSAGVVSTNGLAVHSGGHEGSFHGQTEPSMARSVSVHGCSEMSGQLSSTTGLQEGSRENLATVKNSGTDVSRVVSRRDVATQMSPEDSMHSSPRTKSSITASTSSAMHMFELGAVTSSKLDIRDVQVDNQVATTRWSKKHKGSFPRKDSLDYKRKNDADVASRCPDLDIPIMGKSISKVKREEAKIAAWENLQKAKADAAIRKLEMKLEKKRASSMHKILNKLKSAQKKAQEMRNSVMGNQSLQDNRTSSFKSLSFNGSRHMSSLSGCFTCHAF</sequence>
<dbReference type="Pfam" id="PF03763">
    <property type="entry name" value="Remorin_C"/>
    <property type="match status" value="1"/>
</dbReference>
<keyword evidence="2" id="KW-0175">Coiled coil</keyword>
<protein>
    <submittedName>
        <fullName evidence="6 7">Uncharacterized protein LOC111454660 isoform X1</fullName>
    </submittedName>
</protein>
<feature type="compositionally biased region" description="Basic and acidic residues" evidence="3">
    <location>
        <begin position="101"/>
        <end position="111"/>
    </location>
</feature>
<dbReference type="InterPro" id="IPR005516">
    <property type="entry name" value="Remorin_C"/>
</dbReference>
<dbReference type="Proteomes" id="UP000504609">
    <property type="component" value="Unplaced"/>
</dbReference>
<evidence type="ECO:0000313" key="6">
    <source>
        <dbReference type="RefSeq" id="XP_022951919.1"/>
    </source>
</evidence>
<feature type="compositionally biased region" description="Polar residues" evidence="3">
    <location>
        <begin position="159"/>
        <end position="170"/>
    </location>
</feature>
<evidence type="ECO:0000256" key="1">
    <source>
        <dbReference type="ARBA" id="ARBA00005711"/>
    </source>
</evidence>
<evidence type="ECO:0000259" key="4">
    <source>
        <dbReference type="Pfam" id="PF03763"/>
    </source>
</evidence>
<feature type="coiled-coil region" evidence="2">
    <location>
        <begin position="501"/>
        <end position="543"/>
    </location>
</feature>
<dbReference type="PANTHER" id="PTHR31471">
    <property type="entry name" value="OS02G0116800 PROTEIN"/>
    <property type="match status" value="1"/>
</dbReference>
<feature type="region of interest" description="Disordered" evidence="3">
    <location>
        <begin position="79"/>
        <end position="121"/>
    </location>
</feature>
<organism evidence="5 6">
    <name type="scientific">Cucurbita moschata</name>
    <name type="common">Winter crookneck squash</name>
    <name type="synonym">Cucurbita pepo var. moschata</name>
    <dbReference type="NCBI Taxonomy" id="3662"/>
    <lineage>
        <taxon>Eukaryota</taxon>
        <taxon>Viridiplantae</taxon>
        <taxon>Streptophyta</taxon>
        <taxon>Embryophyta</taxon>
        <taxon>Tracheophyta</taxon>
        <taxon>Spermatophyta</taxon>
        <taxon>Magnoliopsida</taxon>
        <taxon>eudicotyledons</taxon>
        <taxon>Gunneridae</taxon>
        <taxon>Pentapetalae</taxon>
        <taxon>rosids</taxon>
        <taxon>fabids</taxon>
        <taxon>Cucurbitales</taxon>
        <taxon>Cucurbitaceae</taxon>
        <taxon>Cucurbiteae</taxon>
        <taxon>Cucurbita</taxon>
    </lineage>
</organism>
<evidence type="ECO:0000313" key="7">
    <source>
        <dbReference type="RefSeq" id="XP_022951920.1"/>
    </source>
</evidence>
<evidence type="ECO:0000256" key="3">
    <source>
        <dbReference type="SAM" id="MobiDB-lite"/>
    </source>
</evidence>
<dbReference type="RefSeq" id="XP_022951920.1">
    <property type="nucleotide sequence ID" value="XM_023096152.1"/>
</dbReference>
<feature type="region of interest" description="Disordered" evidence="3">
    <location>
        <begin position="348"/>
        <end position="405"/>
    </location>
</feature>
<dbReference type="RefSeq" id="XP_022951919.1">
    <property type="nucleotide sequence ID" value="XM_023096151.1"/>
</dbReference>
<dbReference type="GeneID" id="111454660"/>
<feature type="domain" description="Remorin C-terminal" evidence="4">
    <location>
        <begin position="481"/>
        <end position="555"/>
    </location>
</feature>
<gene>
    <name evidence="6 7" type="primary">LOC111454660</name>
</gene>
<feature type="region of interest" description="Disordered" evidence="3">
    <location>
        <begin position="255"/>
        <end position="278"/>
    </location>
</feature>
<feature type="compositionally biased region" description="Polar residues" evidence="3">
    <location>
        <begin position="388"/>
        <end position="403"/>
    </location>
</feature>
<reference evidence="6 7" key="1">
    <citation type="submission" date="2025-04" db="UniProtKB">
        <authorList>
            <consortium name="RefSeq"/>
        </authorList>
    </citation>
    <scope>IDENTIFICATION</scope>
    <source>
        <tissue evidence="6 7">Young leaves</tissue>
    </source>
</reference>
<feature type="region of interest" description="Disordered" evidence="3">
    <location>
        <begin position="133"/>
        <end position="171"/>
    </location>
</feature>
<evidence type="ECO:0000313" key="5">
    <source>
        <dbReference type="Proteomes" id="UP000504609"/>
    </source>
</evidence>
<proteinExistence type="inferred from homology"/>
<dbReference type="PANTHER" id="PTHR31471:SF13">
    <property type="entry name" value="REMORIN FAMILY PROTEIN"/>
    <property type="match status" value="1"/>
</dbReference>
<evidence type="ECO:0000256" key="2">
    <source>
        <dbReference type="SAM" id="Coils"/>
    </source>
</evidence>
<dbReference type="AlphaFoldDB" id="A0A6J1GK59"/>
<keyword evidence="5" id="KW-1185">Reference proteome</keyword>
<dbReference type="KEGG" id="cmos:111454660"/>
<feature type="compositionally biased region" description="Polar residues" evidence="3">
    <location>
        <begin position="349"/>
        <end position="360"/>
    </location>
</feature>
<name>A0A6J1GK59_CUCMO</name>
<comment type="similarity">
    <text evidence="1">Belongs to the remorin family.</text>
</comment>
<accession>A0A6J1GK59</accession>